<keyword evidence="2" id="KW-1185">Reference proteome</keyword>
<dbReference type="Proteomes" id="UP001054945">
    <property type="component" value="Unassembled WGS sequence"/>
</dbReference>
<accession>A0AAV4N7Q1</accession>
<organism evidence="1 2">
    <name type="scientific">Caerostris extrusa</name>
    <name type="common">Bark spider</name>
    <name type="synonym">Caerostris bankana</name>
    <dbReference type="NCBI Taxonomy" id="172846"/>
    <lineage>
        <taxon>Eukaryota</taxon>
        <taxon>Metazoa</taxon>
        <taxon>Ecdysozoa</taxon>
        <taxon>Arthropoda</taxon>
        <taxon>Chelicerata</taxon>
        <taxon>Arachnida</taxon>
        <taxon>Araneae</taxon>
        <taxon>Araneomorphae</taxon>
        <taxon>Entelegynae</taxon>
        <taxon>Araneoidea</taxon>
        <taxon>Araneidae</taxon>
        <taxon>Caerostris</taxon>
    </lineage>
</organism>
<evidence type="ECO:0000313" key="2">
    <source>
        <dbReference type="Proteomes" id="UP001054945"/>
    </source>
</evidence>
<gene>
    <name evidence="1" type="ORF">CEXT_603331</name>
</gene>
<comment type="caution">
    <text evidence="1">The sequence shown here is derived from an EMBL/GenBank/DDBJ whole genome shotgun (WGS) entry which is preliminary data.</text>
</comment>
<sequence>MSYTQQIVDVSIIVFRKIHLRSSPKPISYEILNPSKQHTNFKSGEFTTASYTFSPPRAVLSEPVTQTLIPRVFRTEKTYLNISSPKTQRQFHSVSVRANANYQQLILPASSSN</sequence>
<reference evidence="1 2" key="1">
    <citation type="submission" date="2021-06" db="EMBL/GenBank/DDBJ databases">
        <title>Caerostris extrusa draft genome.</title>
        <authorList>
            <person name="Kono N."/>
            <person name="Arakawa K."/>
        </authorList>
    </citation>
    <scope>NUCLEOTIDE SEQUENCE [LARGE SCALE GENOMIC DNA]</scope>
</reference>
<dbReference type="AlphaFoldDB" id="A0AAV4N7Q1"/>
<evidence type="ECO:0000313" key="1">
    <source>
        <dbReference type="EMBL" id="GIX79454.1"/>
    </source>
</evidence>
<name>A0AAV4N7Q1_CAEEX</name>
<dbReference type="EMBL" id="BPLR01002939">
    <property type="protein sequence ID" value="GIX79454.1"/>
    <property type="molecule type" value="Genomic_DNA"/>
</dbReference>
<proteinExistence type="predicted"/>
<protein>
    <submittedName>
        <fullName evidence="1">Uncharacterized protein</fullName>
    </submittedName>
</protein>